<dbReference type="PANTHER" id="PTHR31008:SF0">
    <property type="entry name" value="CSL1"/>
    <property type="match status" value="1"/>
</dbReference>
<feature type="region of interest" description="Disordered" evidence="1">
    <location>
        <begin position="265"/>
        <end position="293"/>
    </location>
</feature>
<dbReference type="OrthoDB" id="2020180at2759"/>
<feature type="region of interest" description="Disordered" evidence="1">
    <location>
        <begin position="936"/>
        <end position="985"/>
    </location>
</feature>
<dbReference type="Proteomes" id="UP000797356">
    <property type="component" value="Chromosome 6"/>
</dbReference>
<organism evidence="2 3">
    <name type="scientific">Cocos nucifera</name>
    <name type="common">Coconut palm</name>
    <dbReference type="NCBI Taxonomy" id="13894"/>
    <lineage>
        <taxon>Eukaryota</taxon>
        <taxon>Viridiplantae</taxon>
        <taxon>Streptophyta</taxon>
        <taxon>Embryophyta</taxon>
        <taxon>Tracheophyta</taxon>
        <taxon>Spermatophyta</taxon>
        <taxon>Magnoliopsida</taxon>
        <taxon>Liliopsida</taxon>
        <taxon>Arecaceae</taxon>
        <taxon>Arecoideae</taxon>
        <taxon>Cocoseae</taxon>
        <taxon>Attaleinae</taxon>
        <taxon>Cocos</taxon>
    </lineage>
</organism>
<feature type="region of interest" description="Disordered" evidence="1">
    <location>
        <begin position="1004"/>
        <end position="1050"/>
    </location>
</feature>
<feature type="region of interest" description="Disordered" evidence="1">
    <location>
        <begin position="368"/>
        <end position="456"/>
    </location>
</feature>
<feature type="compositionally biased region" description="Low complexity" evidence="1">
    <location>
        <begin position="940"/>
        <end position="950"/>
    </location>
</feature>
<dbReference type="EMBL" id="CM017877">
    <property type="protein sequence ID" value="KAG1347122.1"/>
    <property type="molecule type" value="Genomic_DNA"/>
</dbReference>
<name>A0A8K0N3J0_COCNU</name>
<proteinExistence type="predicted"/>
<evidence type="ECO:0000256" key="1">
    <source>
        <dbReference type="SAM" id="MobiDB-lite"/>
    </source>
</evidence>
<evidence type="ECO:0000313" key="3">
    <source>
        <dbReference type="Proteomes" id="UP000797356"/>
    </source>
</evidence>
<feature type="compositionally biased region" description="Basic and acidic residues" evidence="1">
    <location>
        <begin position="368"/>
        <end position="377"/>
    </location>
</feature>
<feature type="compositionally biased region" description="Polar residues" evidence="1">
    <location>
        <begin position="271"/>
        <end position="285"/>
    </location>
</feature>
<feature type="compositionally biased region" description="Polar residues" evidence="1">
    <location>
        <begin position="888"/>
        <end position="901"/>
    </location>
</feature>
<accession>A0A8K0N3J0</accession>
<reference evidence="2" key="2">
    <citation type="submission" date="2019-07" db="EMBL/GenBank/DDBJ databases">
        <authorList>
            <person name="Yang Y."/>
            <person name="Bocs S."/>
            <person name="Baudouin L."/>
        </authorList>
    </citation>
    <scope>NUCLEOTIDE SEQUENCE</scope>
    <source>
        <tissue evidence="2">Spear leaf of Hainan Tall coconut</tissue>
    </source>
</reference>
<reference evidence="2" key="1">
    <citation type="journal article" date="2017" name="Gigascience">
        <title>The genome draft of coconut (Cocos nucifera).</title>
        <authorList>
            <person name="Xiao Y."/>
            <person name="Xu P."/>
            <person name="Fan H."/>
            <person name="Baudouin L."/>
            <person name="Xia W."/>
            <person name="Bocs S."/>
            <person name="Xu J."/>
            <person name="Li Q."/>
            <person name="Guo A."/>
            <person name="Zhou L."/>
            <person name="Li J."/>
            <person name="Wu Y."/>
            <person name="Ma Z."/>
            <person name="Armero A."/>
            <person name="Issali A.E."/>
            <person name="Liu N."/>
            <person name="Peng M."/>
            <person name="Yang Y."/>
        </authorList>
    </citation>
    <scope>NUCLEOTIDE SEQUENCE</scope>
    <source>
        <tissue evidence="2">Spear leaf of Hainan Tall coconut</tissue>
    </source>
</reference>
<dbReference type="PANTHER" id="PTHR31008">
    <property type="entry name" value="COP1-INTERACTING PROTEIN-RELATED"/>
    <property type="match status" value="1"/>
</dbReference>
<comment type="caution">
    <text evidence="2">The sequence shown here is derived from an EMBL/GenBank/DDBJ whole genome shotgun (WGS) entry which is preliminary data.</text>
</comment>
<gene>
    <name evidence="2" type="ORF">COCNU_06G009510</name>
</gene>
<feature type="region of interest" description="Disordered" evidence="1">
    <location>
        <begin position="501"/>
        <end position="524"/>
    </location>
</feature>
<feature type="compositionally biased region" description="Basic and acidic residues" evidence="1">
    <location>
        <begin position="427"/>
        <end position="436"/>
    </location>
</feature>
<keyword evidence="3" id="KW-1185">Reference proteome</keyword>
<feature type="region of interest" description="Disordered" evidence="1">
    <location>
        <begin position="875"/>
        <end position="920"/>
    </location>
</feature>
<protein>
    <submittedName>
        <fullName evidence="2">COP1-interacting protein 7</fullName>
    </submittedName>
</protein>
<evidence type="ECO:0000313" key="2">
    <source>
        <dbReference type="EMBL" id="KAG1347122.1"/>
    </source>
</evidence>
<feature type="compositionally biased region" description="Basic residues" evidence="1">
    <location>
        <begin position="503"/>
        <end position="514"/>
    </location>
</feature>
<feature type="compositionally biased region" description="Low complexity" evidence="1">
    <location>
        <begin position="404"/>
        <end position="420"/>
    </location>
</feature>
<dbReference type="AlphaFoldDB" id="A0A8K0N3J0"/>
<sequence>MTALRFSLPLFSFAGVTLFSLLSLRRCDLVVFSVAGGGGEKIASGLLEPFLSHLRCARDEIPKGGYSITLRPHSVPPHAWFTKATLERFVRFVSTPEILERVVTIEKEILQIEDSIHLGEAPNLTGTDLTDQGNVTLADSNKKKPAIPSEVSFMLFEDMICLQRSLETRKAVLLKEQGMAYARACVAGFELAHIEDLVSFADAFGAFRLRNACLEFKELCKKKEKDKLWMDELAAMEAISRPAVSHLYSMPVSRVAACQVEPNGTLDEASADTTNTSACSNTNKDNNMHKPSQEKLQSVNDTIFHGISQAPIGLANDLPQYMYSFQGPIAQQMSPYQGYAFSGMQFSSPYYLGNLQNMQWPPRAEESNHGILKEDHHRRINKPPRMKERYSNGKANKSKQTTLGQQDGYSDQISSGSGSESIDELDHDMSSDRETLEAGVTKKQRPKNKSSRTVVIRNINYISSKGKDGGSHGSSDESLIKDDFLDGDFLKDRVKNVVDSIQKHRRSSRHRNKERCHVMDSSQADYGENSSEAKVCDVEKGDEIWQAFQNILMKEEEFDYNKMEHRSRGIVDSNSQQSVEVGDEYIIIKDPELKEQSVHCCPLDVEIDNGTKHQPVATDSIIITERDANISDGRQMENFECDENYCRNLQRTPGVNEDVLYMQSTKPEVNVQDTPSNYMNEPFVLRNQRGEDWFVVSRSDRLTEVQLSAEHTLYEDDQAQAIHDDHKNSMETIAEKPLMDDSLMVPTRSIINEQHISQWETDMSIISGITLVDATCHSDNMDHSKEKVRSLHDCEPDDLQIVLERNPGIETVHWIPEIDYTAEITYAQVNEQNSGAETISCTDNIVPPNCKEGKKNGDIEKKSLHKNGGMEKKLLDKGSKAKVVRGSLGNSDSNVLSSNRRPPTISKAAPQKSKIEKEEENRKRIEALLLERQKRIAQRSASKSTNSTASKDSKTESKSTTGSLKHDGRISHSASQVKNTPKLHKLDITNTAKEKHMNGKNIKISEIIESTPPPSSFVNSEASYSRKKWVSNGSSATAKPIKKQLFGQAN</sequence>
<feature type="compositionally biased region" description="Polar residues" evidence="1">
    <location>
        <begin position="393"/>
        <end position="403"/>
    </location>
</feature>